<protein>
    <recommendedName>
        <fullName evidence="6">Fe2OG dioxygenase domain-containing protein</fullName>
    </recommendedName>
</protein>
<evidence type="ECO:0000256" key="1">
    <source>
        <dbReference type="ARBA" id="ARBA00008056"/>
    </source>
</evidence>
<keyword evidence="8" id="KW-1185">Reference proteome</keyword>
<evidence type="ECO:0000256" key="3">
    <source>
        <dbReference type="ARBA" id="ARBA00023002"/>
    </source>
</evidence>
<sequence>MAKAYDRAKEVEEFDRSKAGVKGLIDSGISSIPRFFVHPVENLSGGGCTTRVHFPTIDLGDEGSTWGVRVVDEIRHACETWGFFQIVNHGITQTTMQELLDGIRRFHEQPAMEKTRLYTREFKKVKFYSNGDLLVSKAANWRDSISCEFSDGDLNPEELPSICREAISNYMKGILRLKKKLAESLSMALGLDNDYLARIECMGTANLVCHYYPACPEPHLTLGATKHSDPSFMTILLQDNIGGLEVFHQKQWIDVPPKTEALVVHIGDLMQLITNGKFRSVEHRVRLRQNCPRVSAACFFYPSSKKRHEEYRPIDNFLSTKNPPLYRGTTVAEYLAFYRSKGQDGQSSLPHFELR</sequence>
<reference evidence="7" key="1">
    <citation type="submission" date="2024-03" db="EMBL/GenBank/DDBJ databases">
        <title>WGS assembly of Saponaria officinalis var. Norfolk2.</title>
        <authorList>
            <person name="Jenkins J."/>
            <person name="Shu S."/>
            <person name="Grimwood J."/>
            <person name="Barry K."/>
            <person name="Goodstein D."/>
            <person name="Schmutz J."/>
            <person name="Leebens-Mack J."/>
            <person name="Osbourn A."/>
        </authorList>
    </citation>
    <scope>NUCLEOTIDE SEQUENCE [LARGE SCALE GENOMIC DNA]</scope>
    <source>
        <strain evidence="7">JIC</strain>
    </source>
</reference>
<dbReference type="FunFam" id="2.60.120.330:FF:000005">
    <property type="entry name" value="1-aminocyclopropane-1-carboxylate oxidase homolog 1"/>
    <property type="match status" value="1"/>
</dbReference>
<dbReference type="PANTHER" id="PTHR10209">
    <property type="entry name" value="OXIDOREDUCTASE, 2OG-FE II OXYGENASE FAMILY PROTEIN"/>
    <property type="match status" value="1"/>
</dbReference>
<dbReference type="InterPro" id="IPR005123">
    <property type="entry name" value="Oxoglu/Fe-dep_dioxygenase_dom"/>
</dbReference>
<dbReference type="Pfam" id="PF03171">
    <property type="entry name" value="2OG-FeII_Oxy"/>
    <property type="match status" value="1"/>
</dbReference>
<dbReference type="InterPro" id="IPR044861">
    <property type="entry name" value="IPNS-like_FE2OG_OXY"/>
</dbReference>
<feature type="domain" description="Fe2OG dioxygenase" evidence="6">
    <location>
        <begin position="198"/>
        <end position="302"/>
    </location>
</feature>
<evidence type="ECO:0000313" key="8">
    <source>
        <dbReference type="Proteomes" id="UP001443914"/>
    </source>
</evidence>
<evidence type="ECO:0000259" key="6">
    <source>
        <dbReference type="PROSITE" id="PS51471"/>
    </source>
</evidence>
<evidence type="ECO:0000256" key="2">
    <source>
        <dbReference type="ARBA" id="ARBA00022723"/>
    </source>
</evidence>
<gene>
    <name evidence="7" type="ORF">RND81_07G018500</name>
</gene>
<evidence type="ECO:0000313" key="7">
    <source>
        <dbReference type="EMBL" id="KAK9704897.1"/>
    </source>
</evidence>
<keyword evidence="3 5" id="KW-0560">Oxidoreductase</keyword>
<dbReference type="Pfam" id="PF14226">
    <property type="entry name" value="DIOX_N"/>
    <property type="match status" value="1"/>
</dbReference>
<keyword evidence="4 5" id="KW-0408">Iron</keyword>
<comment type="caution">
    <text evidence="7">The sequence shown here is derived from an EMBL/GenBank/DDBJ whole genome shotgun (WGS) entry which is preliminary data.</text>
</comment>
<evidence type="ECO:0000256" key="5">
    <source>
        <dbReference type="RuleBase" id="RU003682"/>
    </source>
</evidence>
<dbReference type="InterPro" id="IPR026992">
    <property type="entry name" value="DIOX_N"/>
</dbReference>
<dbReference type="Proteomes" id="UP001443914">
    <property type="component" value="Unassembled WGS sequence"/>
</dbReference>
<dbReference type="PANTHER" id="PTHR10209:SF714">
    <property type="entry name" value="1-AMINOCYCLOPROPANE-1-CARBOXYLATE OXIDASE HOMOLOG 11-RELATED"/>
    <property type="match status" value="1"/>
</dbReference>
<dbReference type="EMBL" id="JBDFQZ010000007">
    <property type="protein sequence ID" value="KAK9704897.1"/>
    <property type="molecule type" value="Genomic_DNA"/>
</dbReference>
<dbReference type="AlphaFoldDB" id="A0AAW1JJY4"/>
<dbReference type="SUPFAM" id="SSF51197">
    <property type="entry name" value="Clavaminate synthase-like"/>
    <property type="match status" value="1"/>
</dbReference>
<name>A0AAW1JJY4_SAPOF</name>
<dbReference type="PROSITE" id="PS51471">
    <property type="entry name" value="FE2OG_OXY"/>
    <property type="match status" value="1"/>
</dbReference>
<organism evidence="7 8">
    <name type="scientific">Saponaria officinalis</name>
    <name type="common">Common soapwort</name>
    <name type="synonym">Lychnis saponaria</name>
    <dbReference type="NCBI Taxonomy" id="3572"/>
    <lineage>
        <taxon>Eukaryota</taxon>
        <taxon>Viridiplantae</taxon>
        <taxon>Streptophyta</taxon>
        <taxon>Embryophyta</taxon>
        <taxon>Tracheophyta</taxon>
        <taxon>Spermatophyta</taxon>
        <taxon>Magnoliopsida</taxon>
        <taxon>eudicotyledons</taxon>
        <taxon>Gunneridae</taxon>
        <taxon>Pentapetalae</taxon>
        <taxon>Caryophyllales</taxon>
        <taxon>Caryophyllaceae</taxon>
        <taxon>Caryophylleae</taxon>
        <taxon>Saponaria</taxon>
    </lineage>
</organism>
<accession>A0AAW1JJY4</accession>
<evidence type="ECO:0000256" key="4">
    <source>
        <dbReference type="ARBA" id="ARBA00023004"/>
    </source>
</evidence>
<dbReference type="InterPro" id="IPR027443">
    <property type="entry name" value="IPNS-like_sf"/>
</dbReference>
<dbReference type="Gene3D" id="2.60.120.330">
    <property type="entry name" value="B-lactam Antibiotic, Isopenicillin N Synthase, Chain"/>
    <property type="match status" value="1"/>
</dbReference>
<dbReference type="GO" id="GO:0046872">
    <property type="term" value="F:metal ion binding"/>
    <property type="evidence" value="ECO:0007669"/>
    <property type="project" value="UniProtKB-KW"/>
</dbReference>
<dbReference type="GO" id="GO:0051213">
    <property type="term" value="F:dioxygenase activity"/>
    <property type="evidence" value="ECO:0007669"/>
    <property type="project" value="UniProtKB-ARBA"/>
</dbReference>
<comment type="similarity">
    <text evidence="1 5">Belongs to the iron/ascorbate-dependent oxidoreductase family.</text>
</comment>
<keyword evidence="2 5" id="KW-0479">Metal-binding</keyword>
<proteinExistence type="inferred from homology"/>